<dbReference type="OrthoDB" id="10515873at2759"/>
<name>A0A9E7FFN2_9LILI</name>
<dbReference type="AlphaFoldDB" id="A0A9E7FFN2"/>
<dbReference type="EMBL" id="CP097506">
    <property type="protein sequence ID" value="URD95374.1"/>
    <property type="molecule type" value="Genomic_DNA"/>
</dbReference>
<evidence type="ECO:0000313" key="2">
    <source>
        <dbReference type="Proteomes" id="UP001055439"/>
    </source>
</evidence>
<gene>
    <name evidence="1" type="ORF">MUK42_35209</name>
</gene>
<keyword evidence="2" id="KW-1185">Reference proteome</keyword>
<organism evidence="1 2">
    <name type="scientific">Musa troglodytarum</name>
    <name type="common">fe'i banana</name>
    <dbReference type="NCBI Taxonomy" id="320322"/>
    <lineage>
        <taxon>Eukaryota</taxon>
        <taxon>Viridiplantae</taxon>
        <taxon>Streptophyta</taxon>
        <taxon>Embryophyta</taxon>
        <taxon>Tracheophyta</taxon>
        <taxon>Spermatophyta</taxon>
        <taxon>Magnoliopsida</taxon>
        <taxon>Liliopsida</taxon>
        <taxon>Zingiberales</taxon>
        <taxon>Musaceae</taxon>
        <taxon>Musa</taxon>
    </lineage>
</organism>
<proteinExistence type="predicted"/>
<evidence type="ECO:0000313" key="1">
    <source>
        <dbReference type="EMBL" id="URD95374.1"/>
    </source>
</evidence>
<reference evidence="1" key="1">
    <citation type="submission" date="2022-05" db="EMBL/GenBank/DDBJ databases">
        <title>The Musa troglodytarum L. genome provides insights into the mechanism of non-climacteric behaviour and enrichment of carotenoids.</title>
        <authorList>
            <person name="Wang J."/>
        </authorList>
    </citation>
    <scope>NUCLEOTIDE SEQUENCE</scope>
    <source>
        <tissue evidence="1">Leaf</tissue>
    </source>
</reference>
<sequence>MGIMDGTFLFTSSAPTAARALSLAPGVQLRKERMVYTDFHRIARVSNLVVNASRDGWPFIARIGFRKVATPDFKLPSLAALFHFRLPELDARFRGDWSGVVLDSFFLV</sequence>
<accession>A0A9E7FFN2</accession>
<protein>
    <submittedName>
        <fullName evidence="1">Uncharacterized protein</fullName>
    </submittedName>
</protein>
<dbReference type="Proteomes" id="UP001055439">
    <property type="component" value="Chromosome 4"/>
</dbReference>